<dbReference type="RefSeq" id="WP_379068362.1">
    <property type="nucleotide sequence ID" value="NZ_JBHTIT010000001.1"/>
</dbReference>
<comment type="caution">
    <text evidence="11">The sequence shown here is derived from an EMBL/GenBank/DDBJ whole genome shotgun (WGS) entry which is preliminary data.</text>
</comment>
<evidence type="ECO:0000313" key="11">
    <source>
        <dbReference type="EMBL" id="MFD0949095.1"/>
    </source>
</evidence>
<evidence type="ECO:0000256" key="2">
    <source>
        <dbReference type="ARBA" id="ARBA00022490"/>
    </source>
</evidence>
<keyword evidence="12" id="KW-1185">Reference proteome</keyword>
<sequence>MTIPFSAAEAQTSAVLVINAGSSSIKFALISCDSPQPIVRGEIERLGSAEATLNWRIAEDKQAEQILAQASHEQGFAAIVACLAPYQSMLKAIGHRVVHGGEDLQNAALIDAECLGILEANSALAPLHNPANIAGIAAAMAAWPTLPHVAVCDTAFHQTLPEMAYRYAIPDALYRDHGVRRYGFHGTSHRYVSERAAEAAGLSYQNSSWLVAHLGNGVSTCAVHNGESVDTSMGLTPLEGTVMGTRSGDVDPNLHGHLQRSLGWSLERIDTMLNRESGLLGLSGLSNDMRTLLEARANGHDGARLAIAVFCYRLAKSLAAMRCALPALDGLIFTGGIGEHAPDIRRETMAHLSWLGATLDDELNQQTVGGKSGRISSSTSTAIWVIPTNEERQIVLETLAVLAAIH</sequence>
<dbReference type="Pfam" id="PF00871">
    <property type="entry name" value="Acetate_kinase"/>
    <property type="match status" value="1"/>
</dbReference>
<comment type="function">
    <text evidence="9">Catalyzes the formation of acetyl phosphate from acetate and ATP. Can also catalyze the reverse reaction.</text>
</comment>
<evidence type="ECO:0000256" key="5">
    <source>
        <dbReference type="ARBA" id="ARBA00022741"/>
    </source>
</evidence>
<dbReference type="PANTHER" id="PTHR21060">
    <property type="entry name" value="ACETATE KINASE"/>
    <property type="match status" value="1"/>
</dbReference>
<dbReference type="PIRSF" id="PIRSF000722">
    <property type="entry name" value="Acetate_prop_kin"/>
    <property type="match status" value="1"/>
</dbReference>
<organism evidence="11 12">
    <name type="scientific">Paraperlucidibaca wandonensis</name>
    <dbReference type="NCBI Taxonomy" id="1268273"/>
    <lineage>
        <taxon>Bacteria</taxon>
        <taxon>Pseudomonadati</taxon>
        <taxon>Pseudomonadota</taxon>
        <taxon>Gammaproteobacteria</taxon>
        <taxon>Moraxellales</taxon>
        <taxon>Moraxellaceae</taxon>
        <taxon>Paraperlucidibaca</taxon>
    </lineage>
</organism>
<keyword evidence="3 9" id="KW-0808">Transferase</keyword>
<feature type="binding site" evidence="9">
    <location>
        <begin position="213"/>
        <end position="217"/>
    </location>
    <ligand>
        <name>ATP</name>
        <dbReference type="ChEBI" id="CHEBI:30616"/>
    </ligand>
</feature>
<dbReference type="InterPro" id="IPR000890">
    <property type="entry name" value="Aliphatic_acid_kin_short-chain"/>
</dbReference>
<feature type="site" description="Transition state stabilizer" evidence="9">
    <location>
        <position position="185"/>
    </location>
</feature>
<dbReference type="PANTHER" id="PTHR21060:SF21">
    <property type="entry name" value="ACETATE KINASE"/>
    <property type="match status" value="1"/>
</dbReference>
<dbReference type="Proteomes" id="UP001597044">
    <property type="component" value="Unassembled WGS sequence"/>
</dbReference>
<feature type="binding site" evidence="9">
    <location>
        <position position="19"/>
    </location>
    <ligand>
        <name>Mg(2+)</name>
        <dbReference type="ChEBI" id="CHEBI:18420"/>
    </ligand>
</feature>
<feature type="binding site" evidence="9">
    <location>
        <position position="96"/>
    </location>
    <ligand>
        <name>substrate</name>
    </ligand>
</feature>
<dbReference type="EMBL" id="JBHTIT010000001">
    <property type="protein sequence ID" value="MFD0949095.1"/>
    <property type="molecule type" value="Genomic_DNA"/>
</dbReference>
<dbReference type="PRINTS" id="PR00471">
    <property type="entry name" value="ACETATEKNASE"/>
</dbReference>
<dbReference type="Gene3D" id="3.30.420.40">
    <property type="match status" value="2"/>
</dbReference>
<gene>
    <name evidence="9" type="primary">ackA</name>
    <name evidence="11" type="ORF">ACFQ0F_01575</name>
</gene>
<keyword evidence="7 9" id="KW-0067">ATP-binding</keyword>
<keyword evidence="2 9" id="KW-0963">Cytoplasm</keyword>
<feature type="active site" description="Proton donor/acceptor" evidence="9">
    <location>
        <position position="153"/>
    </location>
</feature>
<dbReference type="HAMAP" id="MF_00020">
    <property type="entry name" value="Acetate_kinase"/>
    <property type="match status" value="1"/>
</dbReference>
<keyword evidence="4 9" id="KW-0479">Metal-binding</keyword>
<evidence type="ECO:0000256" key="4">
    <source>
        <dbReference type="ARBA" id="ARBA00022723"/>
    </source>
</evidence>
<comment type="catalytic activity">
    <reaction evidence="9">
        <text>acetate + ATP = acetyl phosphate + ADP</text>
        <dbReference type="Rhea" id="RHEA:11352"/>
        <dbReference type="ChEBI" id="CHEBI:22191"/>
        <dbReference type="ChEBI" id="CHEBI:30089"/>
        <dbReference type="ChEBI" id="CHEBI:30616"/>
        <dbReference type="ChEBI" id="CHEBI:456216"/>
        <dbReference type="EC" id="2.7.2.1"/>
    </reaction>
</comment>
<feature type="binding site" evidence="9">
    <location>
        <begin position="336"/>
        <end position="340"/>
    </location>
    <ligand>
        <name>ATP</name>
        <dbReference type="ChEBI" id="CHEBI:30616"/>
    </ligand>
</feature>
<feature type="binding site" evidence="9">
    <location>
        <begin position="288"/>
        <end position="290"/>
    </location>
    <ligand>
        <name>ATP</name>
        <dbReference type="ChEBI" id="CHEBI:30616"/>
    </ligand>
</feature>
<proteinExistence type="inferred from homology"/>
<comment type="pathway">
    <text evidence="9">Metabolic intermediate biosynthesis; acetyl-CoA biosynthesis; acetyl-CoA from acetate: step 1/2.</text>
</comment>
<comment type="subunit">
    <text evidence="9">Homodimer.</text>
</comment>
<evidence type="ECO:0000256" key="10">
    <source>
        <dbReference type="RuleBase" id="RU003835"/>
    </source>
</evidence>
<feature type="site" description="Transition state stabilizer" evidence="9">
    <location>
        <position position="246"/>
    </location>
</feature>
<feature type="binding site" evidence="9">
    <location>
        <position position="390"/>
    </location>
    <ligand>
        <name>Mg(2+)</name>
        <dbReference type="ChEBI" id="CHEBI:18420"/>
    </ligand>
</feature>
<keyword evidence="5 9" id="KW-0547">Nucleotide-binding</keyword>
<evidence type="ECO:0000256" key="8">
    <source>
        <dbReference type="ARBA" id="ARBA00022842"/>
    </source>
</evidence>
<comment type="subcellular location">
    <subcellularLocation>
        <location evidence="9">Cytoplasm</location>
    </subcellularLocation>
</comment>
<dbReference type="InterPro" id="IPR004372">
    <property type="entry name" value="Ac/propionate_kinase"/>
</dbReference>
<keyword evidence="6 9" id="KW-0418">Kinase</keyword>
<dbReference type="NCBIfam" id="TIGR00016">
    <property type="entry name" value="ackA"/>
    <property type="match status" value="1"/>
</dbReference>
<accession>A0ABW3HF17</accession>
<keyword evidence="8 9" id="KW-0460">Magnesium</keyword>
<evidence type="ECO:0000313" key="12">
    <source>
        <dbReference type="Proteomes" id="UP001597044"/>
    </source>
</evidence>
<dbReference type="PROSITE" id="PS01075">
    <property type="entry name" value="ACETATE_KINASE_1"/>
    <property type="match status" value="1"/>
</dbReference>
<comment type="cofactor">
    <cofactor evidence="9">
        <name>Mg(2+)</name>
        <dbReference type="ChEBI" id="CHEBI:18420"/>
    </cofactor>
    <cofactor evidence="9">
        <name>Mn(2+)</name>
        <dbReference type="ChEBI" id="CHEBI:29035"/>
    </cofactor>
    <text evidence="9">Mg(2+). Can also accept Mn(2+).</text>
</comment>
<name>A0ABW3HF17_9GAMM</name>
<evidence type="ECO:0000256" key="1">
    <source>
        <dbReference type="ARBA" id="ARBA00008748"/>
    </source>
</evidence>
<feature type="binding site" evidence="9">
    <location>
        <position position="26"/>
    </location>
    <ligand>
        <name>ATP</name>
        <dbReference type="ChEBI" id="CHEBI:30616"/>
    </ligand>
</feature>
<dbReference type="InterPro" id="IPR043129">
    <property type="entry name" value="ATPase_NBD"/>
</dbReference>
<comment type="similarity">
    <text evidence="1 9 10">Belongs to the acetokinase family.</text>
</comment>
<evidence type="ECO:0000256" key="3">
    <source>
        <dbReference type="ARBA" id="ARBA00022679"/>
    </source>
</evidence>
<protein>
    <recommendedName>
        <fullName evidence="9">Acetate kinase</fullName>
        <ecNumber evidence="9">2.7.2.1</ecNumber>
    </recommendedName>
    <alternativeName>
        <fullName evidence="9">Acetokinase</fullName>
    </alternativeName>
</protein>
<evidence type="ECO:0000256" key="6">
    <source>
        <dbReference type="ARBA" id="ARBA00022777"/>
    </source>
</evidence>
<reference evidence="12" key="1">
    <citation type="journal article" date="2019" name="Int. J. Syst. Evol. Microbiol.">
        <title>The Global Catalogue of Microorganisms (GCM) 10K type strain sequencing project: providing services to taxonomists for standard genome sequencing and annotation.</title>
        <authorList>
            <consortium name="The Broad Institute Genomics Platform"/>
            <consortium name="The Broad Institute Genome Sequencing Center for Infectious Disease"/>
            <person name="Wu L."/>
            <person name="Ma J."/>
        </authorList>
    </citation>
    <scope>NUCLEOTIDE SEQUENCE [LARGE SCALE GENOMIC DNA]</scope>
    <source>
        <strain evidence="12">CCUG 63419</strain>
    </source>
</reference>
<dbReference type="GO" id="GO:0016301">
    <property type="term" value="F:kinase activity"/>
    <property type="evidence" value="ECO:0007669"/>
    <property type="project" value="UniProtKB-KW"/>
</dbReference>
<dbReference type="EC" id="2.7.2.1" evidence="9"/>
<evidence type="ECO:0000256" key="7">
    <source>
        <dbReference type="ARBA" id="ARBA00022840"/>
    </source>
</evidence>
<evidence type="ECO:0000256" key="9">
    <source>
        <dbReference type="HAMAP-Rule" id="MF_00020"/>
    </source>
</evidence>
<dbReference type="SUPFAM" id="SSF53067">
    <property type="entry name" value="Actin-like ATPase domain"/>
    <property type="match status" value="2"/>
</dbReference>
<dbReference type="InterPro" id="IPR023865">
    <property type="entry name" value="Aliphatic_acid_kinase_CS"/>
</dbReference>